<evidence type="ECO:0000313" key="2">
    <source>
        <dbReference type="EMBL" id="CBK21520.2"/>
    </source>
</evidence>
<dbReference type="GO" id="GO:0042802">
    <property type="term" value="F:identical protein binding"/>
    <property type="evidence" value="ECO:0007669"/>
    <property type="project" value="TreeGrafter"/>
</dbReference>
<evidence type="ECO:0008006" key="4">
    <source>
        <dbReference type="Google" id="ProtNLM"/>
    </source>
</evidence>
<proteinExistence type="predicted"/>
<dbReference type="RefSeq" id="XP_012895568.1">
    <property type="nucleotide sequence ID" value="XM_013040114.1"/>
</dbReference>
<evidence type="ECO:0000313" key="3">
    <source>
        <dbReference type="Proteomes" id="UP000008312"/>
    </source>
</evidence>
<dbReference type="PANTHER" id="PTHR11280">
    <property type="entry name" value="GLUCOSAMINE-6-PHOSPHATE ISOMERASE"/>
    <property type="match status" value="1"/>
</dbReference>
<organism evidence="2">
    <name type="scientific">Blastocystis hominis</name>
    <dbReference type="NCBI Taxonomy" id="12968"/>
    <lineage>
        <taxon>Eukaryota</taxon>
        <taxon>Sar</taxon>
        <taxon>Stramenopiles</taxon>
        <taxon>Bigyra</taxon>
        <taxon>Opalozoa</taxon>
        <taxon>Opalinata</taxon>
        <taxon>Blastocystidae</taxon>
        <taxon>Blastocystis</taxon>
    </lineage>
</organism>
<reference evidence="2" key="1">
    <citation type="submission" date="2010-02" db="EMBL/GenBank/DDBJ databases">
        <title>Sequencing and annotation of the Blastocystis hominis genome.</title>
        <authorList>
            <person name="Wincker P."/>
        </authorList>
    </citation>
    <scope>NUCLEOTIDE SEQUENCE</scope>
    <source>
        <strain evidence="2">Singapore isolate B</strain>
    </source>
</reference>
<evidence type="ECO:0000256" key="1">
    <source>
        <dbReference type="SAM" id="MobiDB-lite"/>
    </source>
</evidence>
<dbReference type="Gene3D" id="3.40.50.1360">
    <property type="match status" value="1"/>
</dbReference>
<dbReference type="GO" id="GO:0006046">
    <property type="term" value="P:N-acetylglucosamine catabolic process"/>
    <property type="evidence" value="ECO:0007669"/>
    <property type="project" value="TreeGrafter"/>
</dbReference>
<dbReference type="EMBL" id="FN668643">
    <property type="protein sequence ID" value="CBK21520.2"/>
    <property type="molecule type" value="Genomic_DNA"/>
</dbReference>
<dbReference type="InterPro" id="IPR037171">
    <property type="entry name" value="NagB/RpiA_transferase-like"/>
</dbReference>
<sequence length="365" mass="40803">MRVVIENTNADALRFAADYIVSKIKEANPTEAKPYTVVLPDPLPSVKLLFDDLVRAFEVGRISYKHVVFFQLEEFRDIPRTDKRSFAWRLYDYFFKFVDANPHNVFFLNGTSSDFDRECELFEDAIKRYGGINLMCVQVSSEASIGGNAPGSCLTSRTRPKTTTSFVINDRSYTRNGLGDIAEEDIIPVDEYAIGSNYVLTMGLGTIMDAEEVIALFIGPPAARALHHVLEGSVSNMFPASVLQYHTRACIVSEHRSISTLKFTTVEYFMGIRENFNIVNSLPALQTTRESPYHHAVKFTQQLPSELFLGATAESYREPARIASQFAVERTSLSPLMDSSLSPKTDTSISPNVDGVFSPNQETVD</sequence>
<keyword evidence="3" id="KW-1185">Reference proteome</keyword>
<dbReference type="SUPFAM" id="SSF100950">
    <property type="entry name" value="NagB/RpiA/CoA transferase-like"/>
    <property type="match status" value="1"/>
</dbReference>
<dbReference type="GO" id="GO:0004342">
    <property type="term" value="F:glucosamine-6-phosphate deaminase activity"/>
    <property type="evidence" value="ECO:0007669"/>
    <property type="project" value="InterPro"/>
</dbReference>
<name>D8M0D1_BLAHO</name>
<dbReference type="GO" id="GO:0006043">
    <property type="term" value="P:glucosamine catabolic process"/>
    <property type="evidence" value="ECO:0007669"/>
    <property type="project" value="TreeGrafter"/>
</dbReference>
<dbReference type="InParanoid" id="D8M0D1"/>
<dbReference type="GO" id="GO:0005737">
    <property type="term" value="C:cytoplasm"/>
    <property type="evidence" value="ECO:0007669"/>
    <property type="project" value="TreeGrafter"/>
</dbReference>
<dbReference type="Proteomes" id="UP000008312">
    <property type="component" value="Unassembled WGS sequence"/>
</dbReference>
<dbReference type="OrthoDB" id="193455at2759"/>
<accession>D8M0D1</accession>
<protein>
    <recommendedName>
        <fullName evidence="4">Glucosamine/galactosamine-6-phosphate isomerase domain-containing protein</fullName>
    </recommendedName>
</protein>
<dbReference type="GeneID" id="24918912"/>
<dbReference type="InterPro" id="IPR004547">
    <property type="entry name" value="Glucosamine6P_isomerase"/>
</dbReference>
<feature type="region of interest" description="Disordered" evidence="1">
    <location>
        <begin position="337"/>
        <end position="365"/>
    </location>
</feature>
<dbReference type="AlphaFoldDB" id="D8M0D1"/>
<dbReference type="GO" id="GO:0019262">
    <property type="term" value="P:N-acetylneuraminate catabolic process"/>
    <property type="evidence" value="ECO:0007669"/>
    <property type="project" value="TreeGrafter"/>
</dbReference>
<gene>
    <name evidence="2" type="ORF">GSBLH_T00001681001</name>
</gene>
<dbReference type="PANTHER" id="PTHR11280:SF6">
    <property type="entry name" value="GLUCOSAMINE-6-PHOSPHATE ISOMERASE NAGB"/>
    <property type="match status" value="1"/>
</dbReference>